<feature type="transmembrane region" description="Helical" evidence="1">
    <location>
        <begin position="35"/>
        <end position="54"/>
    </location>
</feature>
<name>S4NZZ4_9NEOP</name>
<keyword evidence="1" id="KW-1133">Transmembrane helix</keyword>
<evidence type="ECO:0000256" key="1">
    <source>
        <dbReference type="SAM" id="Phobius"/>
    </source>
</evidence>
<reference evidence="2" key="1">
    <citation type="journal article" date="2013" name="BMC Genomics">
        <title>Unscrambling butterfly oogenesis.</title>
        <authorList>
            <person name="Carter J.M."/>
            <person name="Baker S.C."/>
            <person name="Pink R."/>
            <person name="Carter D.R."/>
            <person name="Collins A."/>
            <person name="Tomlin J."/>
            <person name="Gibbs M."/>
            <person name="Breuker C.J."/>
        </authorList>
    </citation>
    <scope>NUCLEOTIDE SEQUENCE</scope>
    <source>
        <tissue evidence="2">Ovary</tissue>
    </source>
</reference>
<reference evidence="2" key="2">
    <citation type="submission" date="2013-05" db="EMBL/GenBank/DDBJ databases">
        <authorList>
            <person name="Carter J.-M."/>
            <person name="Baker S.C."/>
            <person name="Pink R."/>
            <person name="Carter D.R.F."/>
            <person name="Collins A."/>
            <person name="Tomlin J."/>
            <person name="Gibbs M."/>
            <person name="Breuker C.J."/>
        </authorList>
    </citation>
    <scope>NUCLEOTIDE SEQUENCE</scope>
    <source>
        <tissue evidence="2">Ovary</tissue>
    </source>
</reference>
<organism evidence="2">
    <name type="scientific">Pararge aegeria</name>
    <name type="common">speckled wood butterfly</name>
    <dbReference type="NCBI Taxonomy" id="116150"/>
    <lineage>
        <taxon>Eukaryota</taxon>
        <taxon>Metazoa</taxon>
        <taxon>Ecdysozoa</taxon>
        <taxon>Arthropoda</taxon>
        <taxon>Hexapoda</taxon>
        <taxon>Insecta</taxon>
        <taxon>Pterygota</taxon>
        <taxon>Neoptera</taxon>
        <taxon>Endopterygota</taxon>
        <taxon>Lepidoptera</taxon>
        <taxon>Glossata</taxon>
        <taxon>Ditrysia</taxon>
        <taxon>Papilionoidea</taxon>
        <taxon>Nymphalidae</taxon>
        <taxon>Satyrinae</taxon>
        <taxon>Satyrini</taxon>
        <taxon>Parargina</taxon>
        <taxon>Pararge</taxon>
    </lineage>
</organism>
<protein>
    <submittedName>
        <fullName evidence="2">Uncharacterized protein</fullName>
    </submittedName>
</protein>
<keyword evidence="1" id="KW-0812">Transmembrane</keyword>
<proteinExistence type="predicted"/>
<keyword evidence="1" id="KW-0472">Membrane</keyword>
<feature type="transmembrane region" description="Helical" evidence="1">
    <location>
        <begin position="12"/>
        <end position="29"/>
    </location>
</feature>
<evidence type="ECO:0000313" key="2">
    <source>
        <dbReference type="EMBL" id="JAA79355.1"/>
    </source>
</evidence>
<feature type="non-terminal residue" evidence="2">
    <location>
        <position position="75"/>
    </location>
</feature>
<sequence length="75" mass="8153">MTCFSRNGKSISTLTFLSLLQLVLLMSLIELQTELATHVVGFSSKFFFFCFFVLDSLAVSDTSALSCLLECASAG</sequence>
<accession>S4NZZ4</accession>
<dbReference type="AlphaFoldDB" id="S4NZZ4"/>
<dbReference type="EMBL" id="GAIX01013205">
    <property type="protein sequence ID" value="JAA79355.1"/>
    <property type="molecule type" value="Transcribed_RNA"/>
</dbReference>